<name>A0ABP9T4S4_9ACTN</name>
<gene>
    <name evidence="2" type="ORF">GCM10023323_26760</name>
</gene>
<feature type="region of interest" description="Disordered" evidence="1">
    <location>
        <begin position="1"/>
        <end position="20"/>
    </location>
</feature>
<reference evidence="3" key="1">
    <citation type="journal article" date="2019" name="Int. J. Syst. Evol. Microbiol.">
        <title>The Global Catalogue of Microorganisms (GCM) 10K type strain sequencing project: providing services to taxonomists for standard genome sequencing and annotation.</title>
        <authorList>
            <consortium name="The Broad Institute Genomics Platform"/>
            <consortium name="The Broad Institute Genome Sequencing Center for Infectious Disease"/>
            <person name="Wu L."/>
            <person name="Ma J."/>
        </authorList>
    </citation>
    <scope>NUCLEOTIDE SEQUENCE [LARGE SCALE GENOMIC DNA]</scope>
    <source>
        <strain evidence="3">JCM 18306</strain>
    </source>
</reference>
<organism evidence="2 3">
    <name type="scientific">Streptomyces thinghirensis</name>
    <dbReference type="NCBI Taxonomy" id="551547"/>
    <lineage>
        <taxon>Bacteria</taxon>
        <taxon>Bacillati</taxon>
        <taxon>Actinomycetota</taxon>
        <taxon>Actinomycetes</taxon>
        <taxon>Kitasatosporales</taxon>
        <taxon>Streptomycetaceae</taxon>
        <taxon>Streptomyces</taxon>
    </lineage>
</organism>
<evidence type="ECO:0000256" key="1">
    <source>
        <dbReference type="SAM" id="MobiDB-lite"/>
    </source>
</evidence>
<keyword evidence="3" id="KW-1185">Reference proteome</keyword>
<comment type="caution">
    <text evidence="2">The sequence shown here is derived from an EMBL/GenBank/DDBJ whole genome shotgun (WGS) entry which is preliminary data.</text>
</comment>
<proteinExistence type="predicted"/>
<protein>
    <submittedName>
        <fullName evidence="2">Uncharacterized protein</fullName>
    </submittedName>
</protein>
<sequence length="49" mass="5410">MVGIGPSWQGMPERPAVLPHTWQRHPGPLIAQSEHVRGNNQGLPFIESV</sequence>
<evidence type="ECO:0000313" key="3">
    <source>
        <dbReference type="Proteomes" id="UP001499878"/>
    </source>
</evidence>
<dbReference type="Proteomes" id="UP001499878">
    <property type="component" value="Unassembled WGS sequence"/>
</dbReference>
<evidence type="ECO:0000313" key="2">
    <source>
        <dbReference type="EMBL" id="GAA5208198.1"/>
    </source>
</evidence>
<dbReference type="EMBL" id="BAABJR010000006">
    <property type="protein sequence ID" value="GAA5208198.1"/>
    <property type="molecule type" value="Genomic_DNA"/>
</dbReference>
<accession>A0ABP9T4S4</accession>